<dbReference type="InterPro" id="IPR017927">
    <property type="entry name" value="FAD-bd_FR_type"/>
</dbReference>
<evidence type="ECO:0000256" key="11">
    <source>
        <dbReference type="SAM" id="Phobius"/>
    </source>
</evidence>
<dbReference type="OrthoDB" id="4494341at2759"/>
<name>A0A6A6UV76_9PLEO</name>
<comment type="similarity">
    <text evidence="2">Belongs to the ferric reductase (FRE) family.</text>
</comment>
<evidence type="ECO:0000256" key="10">
    <source>
        <dbReference type="SAM" id="MobiDB-lite"/>
    </source>
</evidence>
<evidence type="ECO:0000256" key="3">
    <source>
        <dbReference type="ARBA" id="ARBA00022448"/>
    </source>
</evidence>
<feature type="domain" description="FAD-binding FR-type" evidence="12">
    <location>
        <begin position="239"/>
        <end position="341"/>
    </location>
</feature>
<dbReference type="GO" id="GO:0015677">
    <property type="term" value="P:copper ion import"/>
    <property type="evidence" value="ECO:0007669"/>
    <property type="project" value="TreeGrafter"/>
</dbReference>
<dbReference type="SUPFAM" id="SSF52343">
    <property type="entry name" value="Ferredoxin reductase-like, C-terminal NADP-linked domain"/>
    <property type="match status" value="1"/>
</dbReference>
<keyword evidence="4 11" id="KW-0812">Transmembrane</keyword>
<feature type="region of interest" description="Disordered" evidence="10">
    <location>
        <begin position="541"/>
        <end position="561"/>
    </location>
</feature>
<dbReference type="PANTHER" id="PTHR32361">
    <property type="entry name" value="FERRIC/CUPRIC REDUCTASE TRANSMEMBRANE COMPONENT"/>
    <property type="match status" value="1"/>
</dbReference>
<protein>
    <recommendedName>
        <fullName evidence="12">FAD-binding FR-type domain-containing protein</fullName>
    </recommendedName>
</protein>
<dbReference type="InterPro" id="IPR039261">
    <property type="entry name" value="FNR_nucleotide-bd"/>
</dbReference>
<organism evidence="13 14">
    <name type="scientific">Sporormia fimetaria CBS 119925</name>
    <dbReference type="NCBI Taxonomy" id="1340428"/>
    <lineage>
        <taxon>Eukaryota</taxon>
        <taxon>Fungi</taxon>
        <taxon>Dikarya</taxon>
        <taxon>Ascomycota</taxon>
        <taxon>Pezizomycotina</taxon>
        <taxon>Dothideomycetes</taxon>
        <taxon>Pleosporomycetidae</taxon>
        <taxon>Pleosporales</taxon>
        <taxon>Sporormiaceae</taxon>
        <taxon>Sporormia</taxon>
    </lineage>
</organism>
<evidence type="ECO:0000256" key="5">
    <source>
        <dbReference type="ARBA" id="ARBA00022982"/>
    </source>
</evidence>
<dbReference type="Gene3D" id="3.40.50.80">
    <property type="entry name" value="Nucleotide-binding domain of ferredoxin-NADP reductase (FNR) module"/>
    <property type="match status" value="1"/>
</dbReference>
<feature type="transmembrane region" description="Helical" evidence="11">
    <location>
        <begin position="60"/>
        <end position="81"/>
    </location>
</feature>
<evidence type="ECO:0000259" key="12">
    <source>
        <dbReference type="PROSITE" id="PS51384"/>
    </source>
</evidence>
<accession>A0A6A6UV76</accession>
<comment type="subcellular location">
    <subcellularLocation>
        <location evidence="1">Membrane</location>
        <topology evidence="1">Multi-pass membrane protein</topology>
    </subcellularLocation>
</comment>
<evidence type="ECO:0000256" key="7">
    <source>
        <dbReference type="ARBA" id="ARBA00023002"/>
    </source>
</evidence>
<evidence type="ECO:0000256" key="2">
    <source>
        <dbReference type="ARBA" id="ARBA00006278"/>
    </source>
</evidence>
<gene>
    <name evidence="13" type="ORF">M011DRAFT_530343</name>
</gene>
<keyword evidence="14" id="KW-1185">Reference proteome</keyword>
<dbReference type="CDD" id="cd06186">
    <property type="entry name" value="NOX_Duox_like_FAD_NADP"/>
    <property type="match status" value="1"/>
</dbReference>
<evidence type="ECO:0000256" key="1">
    <source>
        <dbReference type="ARBA" id="ARBA00004141"/>
    </source>
</evidence>
<evidence type="ECO:0000256" key="6">
    <source>
        <dbReference type="ARBA" id="ARBA00022989"/>
    </source>
</evidence>
<feature type="transmembrane region" description="Helical" evidence="11">
    <location>
        <begin position="6"/>
        <end position="23"/>
    </location>
</feature>
<dbReference type="GO" id="GO:0006826">
    <property type="term" value="P:iron ion transport"/>
    <property type="evidence" value="ECO:0007669"/>
    <property type="project" value="TreeGrafter"/>
</dbReference>
<dbReference type="GO" id="GO:0000293">
    <property type="term" value="F:ferric-chelate reductase activity"/>
    <property type="evidence" value="ECO:0007669"/>
    <property type="project" value="UniProtKB-ARBA"/>
</dbReference>
<dbReference type="GO" id="GO:0005886">
    <property type="term" value="C:plasma membrane"/>
    <property type="evidence" value="ECO:0007669"/>
    <property type="project" value="TreeGrafter"/>
</dbReference>
<dbReference type="PROSITE" id="PS51384">
    <property type="entry name" value="FAD_FR"/>
    <property type="match status" value="1"/>
</dbReference>
<dbReference type="Pfam" id="PF08022">
    <property type="entry name" value="FAD_binding_8"/>
    <property type="match status" value="1"/>
</dbReference>
<keyword evidence="3" id="KW-0813">Transport</keyword>
<dbReference type="Proteomes" id="UP000799440">
    <property type="component" value="Unassembled WGS sequence"/>
</dbReference>
<sequence>MEVITVYILSLASAAGCIILWNLRKLVDQATIRLILSVFRKQFIYTLVSSRGKSTSNINILAAISVLIMAAANVVACVLGVSDWTTLARRCASLFVLNAIPLYAGGRTNLFVDKVLRLSINNYYLFHRWLGRICVLQGLVHGIVSAVRVSNKIGVKEISLLCLLAALGGFSIIYVRHYIYEIFLKAHFAVALSLLAMIWIHARHAKGPTIIALSVSTSLWLIQNLACLAQLIYRNAGGRGPQEMTVIKYSSDSGLEALEITVPLKRRWAVKPGQYIYLTVPKLAPREGSFVQSHPYVIAWAEGSNIILLVQKCRGFTRSLFSSSDQLSCRIDGPYGRIRSLDSYDKVCLIASGIGIAAHLLTLKHLLQAHYKQTCRVRRLTLVWFLESTDQEKWASKYLEELRQEDKRRERGVFTLALYLPADGNTHPAEERYRRTTDNLDILWYIEKEYAADAGNMAVSALVHRQPEVPQGNYALAFLACQSVPRGTQCWWRRPGQAYLPKGCDSARYTRLAWSLPVPQSYNYLAGNPQEEMGVPILKMPMQATSPRSKKRRERSKQRREREILRELEREILCPSPSVPVCRERSKKRGEREILCPSPSVPVTPRQQANQIAPVPGTTFALTGFPKNTVGLPEVLHITVPELAPGQATTAAGTYPEVFRTLHVIPGTSHLDATAARLNGFLPSEVAHASCLLLRGSRWCPLA</sequence>
<dbReference type="InterPro" id="IPR013130">
    <property type="entry name" value="Fe3_Rdtase_TM_dom"/>
</dbReference>
<feature type="transmembrane region" description="Helical" evidence="11">
    <location>
        <begin position="158"/>
        <end position="175"/>
    </location>
</feature>
<dbReference type="InterPro" id="IPR013112">
    <property type="entry name" value="FAD-bd_8"/>
</dbReference>
<dbReference type="PANTHER" id="PTHR32361:SF26">
    <property type="entry name" value="FAD-BINDING 8 DOMAIN-CONTAINING PROTEIN-RELATED"/>
    <property type="match status" value="1"/>
</dbReference>
<feature type="transmembrane region" description="Helical" evidence="11">
    <location>
        <begin position="125"/>
        <end position="146"/>
    </location>
</feature>
<evidence type="ECO:0000256" key="9">
    <source>
        <dbReference type="ARBA" id="ARBA00023136"/>
    </source>
</evidence>
<evidence type="ECO:0000256" key="8">
    <source>
        <dbReference type="ARBA" id="ARBA00023065"/>
    </source>
</evidence>
<evidence type="ECO:0000313" key="13">
    <source>
        <dbReference type="EMBL" id="KAF2741743.1"/>
    </source>
</evidence>
<keyword evidence="7" id="KW-0560">Oxidoreductase</keyword>
<feature type="compositionally biased region" description="Basic residues" evidence="10">
    <location>
        <begin position="548"/>
        <end position="559"/>
    </location>
</feature>
<dbReference type="Pfam" id="PF01794">
    <property type="entry name" value="Ferric_reduct"/>
    <property type="match status" value="1"/>
</dbReference>
<keyword evidence="5" id="KW-0249">Electron transport</keyword>
<dbReference type="EMBL" id="MU006627">
    <property type="protein sequence ID" value="KAF2741743.1"/>
    <property type="molecule type" value="Genomic_DNA"/>
</dbReference>
<dbReference type="AlphaFoldDB" id="A0A6A6UV76"/>
<dbReference type="InterPro" id="IPR051410">
    <property type="entry name" value="Ferric/Cupric_Reductase"/>
</dbReference>
<keyword evidence="6 11" id="KW-1133">Transmembrane helix</keyword>
<dbReference type="GO" id="GO:0006879">
    <property type="term" value="P:intracellular iron ion homeostasis"/>
    <property type="evidence" value="ECO:0007669"/>
    <property type="project" value="TreeGrafter"/>
</dbReference>
<dbReference type="InterPro" id="IPR013121">
    <property type="entry name" value="Fe_red_NAD-bd_6"/>
</dbReference>
<proteinExistence type="inferred from homology"/>
<evidence type="ECO:0000256" key="4">
    <source>
        <dbReference type="ARBA" id="ARBA00022692"/>
    </source>
</evidence>
<evidence type="ECO:0000313" key="14">
    <source>
        <dbReference type="Proteomes" id="UP000799440"/>
    </source>
</evidence>
<reference evidence="13" key="1">
    <citation type="journal article" date="2020" name="Stud. Mycol.">
        <title>101 Dothideomycetes genomes: a test case for predicting lifestyles and emergence of pathogens.</title>
        <authorList>
            <person name="Haridas S."/>
            <person name="Albert R."/>
            <person name="Binder M."/>
            <person name="Bloem J."/>
            <person name="Labutti K."/>
            <person name="Salamov A."/>
            <person name="Andreopoulos B."/>
            <person name="Baker S."/>
            <person name="Barry K."/>
            <person name="Bills G."/>
            <person name="Bluhm B."/>
            <person name="Cannon C."/>
            <person name="Castanera R."/>
            <person name="Culley D."/>
            <person name="Daum C."/>
            <person name="Ezra D."/>
            <person name="Gonzalez J."/>
            <person name="Henrissat B."/>
            <person name="Kuo A."/>
            <person name="Liang C."/>
            <person name="Lipzen A."/>
            <person name="Lutzoni F."/>
            <person name="Magnuson J."/>
            <person name="Mondo S."/>
            <person name="Nolan M."/>
            <person name="Ohm R."/>
            <person name="Pangilinan J."/>
            <person name="Park H.-J."/>
            <person name="Ramirez L."/>
            <person name="Alfaro M."/>
            <person name="Sun H."/>
            <person name="Tritt A."/>
            <person name="Yoshinaga Y."/>
            <person name="Zwiers L.-H."/>
            <person name="Turgeon B."/>
            <person name="Goodwin S."/>
            <person name="Spatafora J."/>
            <person name="Crous P."/>
            <person name="Grigoriev I."/>
        </authorList>
    </citation>
    <scope>NUCLEOTIDE SEQUENCE</scope>
    <source>
        <strain evidence="13">CBS 119925</strain>
    </source>
</reference>
<dbReference type="Pfam" id="PF08030">
    <property type="entry name" value="NAD_binding_6"/>
    <property type="match status" value="1"/>
</dbReference>
<keyword evidence="9 11" id="KW-0472">Membrane</keyword>
<keyword evidence="8" id="KW-0406">Ion transport</keyword>